<dbReference type="AlphaFoldDB" id="A0AAX0BLB4"/>
<proteinExistence type="predicted"/>
<evidence type="ECO:0000313" key="2">
    <source>
        <dbReference type="Proteomes" id="UP001193670"/>
    </source>
</evidence>
<evidence type="ECO:0000313" key="1">
    <source>
        <dbReference type="EMBL" id="NSC28684.1"/>
    </source>
</evidence>
<protein>
    <submittedName>
        <fullName evidence="1">Nitroreductase</fullName>
    </submittedName>
</protein>
<name>A0AAX0BLB4_9FIRM</name>
<dbReference type="EMBL" id="JAAILW010000066">
    <property type="protein sequence ID" value="NSC28684.1"/>
    <property type="molecule type" value="Genomic_DNA"/>
</dbReference>
<organism evidence="1 2">
    <name type="scientific">Agathobacter rectalis</name>
    <dbReference type="NCBI Taxonomy" id="39491"/>
    <lineage>
        <taxon>Bacteria</taxon>
        <taxon>Bacillati</taxon>
        <taxon>Bacillota</taxon>
        <taxon>Clostridia</taxon>
        <taxon>Lachnospirales</taxon>
        <taxon>Lachnospiraceae</taxon>
        <taxon>Agathobacter</taxon>
    </lineage>
</organism>
<reference evidence="1" key="2">
    <citation type="submission" date="2020-02" db="EMBL/GenBank/DDBJ databases">
        <authorList>
            <person name="Littmann E."/>
            <person name="Sorbara M."/>
        </authorList>
    </citation>
    <scope>NUCLEOTIDE SEQUENCE</scope>
    <source>
        <strain evidence="1">MSK.17.79</strain>
    </source>
</reference>
<gene>
    <name evidence="1" type="ORF">G4319_15455</name>
</gene>
<dbReference type="Proteomes" id="UP001193670">
    <property type="component" value="Unassembled WGS sequence"/>
</dbReference>
<sequence length="27" mass="3093">GIVAVGFADEAPDKRPRKTFEEIVEYR</sequence>
<accession>A0AAX0BLB4</accession>
<feature type="non-terminal residue" evidence="1">
    <location>
        <position position="1"/>
    </location>
</feature>
<reference evidence="1" key="1">
    <citation type="journal article" date="2020" name="Cell Host Microbe">
        <title>Functional and Genomic Variation between Human-Derived Isolates of Lachnospiraceae Reveals Inter- and Intra-Species Diversity.</title>
        <authorList>
            <person name="Sorbara M.T."/>
            <person name="Littmann E.R."/>
            <person name="Fontana E."/>
            <person name="Moody T.U."/>
            <person name="Kohout C.E."/>
            <person name="Gjonbalaj M."/>
            <person name="Eaton V."/>
            <person name="Seok R."/>
            <person name="Leiner I.M."/>
            <person name="Pamer E.G."/>
        </authorList>
    </citation>
    <scope>NUCLEOTIDE SEQUENCE</scope>
    <source>
        <strain evidence="1">MSK.17.79</strain>
    </source>
</reference>
<comment type="caution">
    <text evidence="1">The sequence shown here is derived from an EMBL/GenBank/DDBJ whole genome shotgun (WGS) entry which is preliminary data.</text>
</comment>